<feature type="region of interest" description="Disordered" evidence="1">
    <location>
        <begin position="211"/>
        <end position="230"/>
    </location>
</feature>
<protein>
    <recommendedName>
        <fullName evidence="4">Helix-turn-helix domain-containing protein</fullName>
    </recommendedName>
</protein>
<keyword evidence="3" id="KW-1185">Reference proteome</keyword>
<dbReference type="AlphaFoldDB" id="A0A9W7KQJ4"/>
<dbReference type="RefSeq" id="WP_149471140.1">
    <property type="nucleotide sequence ID" value="NZ_QOKW01000022.1"/>
</dbReference>
<sequence>MLSATATPRPKFGTPAYYAAISAGSISWEDADQDWQRVQERRQHRVATPAPRRVFRDRPVRKRQYARAMATTVARDSRISSGAVRLLVILRAMCGERGFVATTNAALCDAVEKSPATIKRWLRELRGDLPGGIPGDAYVTTDIIREGGVPVGIYVELTKLVQPFYESIPRRQKPAPELSTDRLDLSGVKTRESTYTERMLRQCQTIREAKAEQRARKMPDGKPWTSNPRSRMAQQPVLCIGQPQEPPLWLTDDGLDPETGEVIRLFECR</sequence>
<evidence type="ECO:0000313" key="2">
    <source>
        <dbReference type="EMBL" id="KAA0677670.1"/>
    </source>
</evidence>
<accession>A0A9W7KQJ4</accession>
<dbReference type="EMBL" id="QOKW01000022">
    <property type="protein sequence ID" value="KAA0677670.1"/>
    <property type="molecule type" value="Genomic_DNA"/>
</dbReference>
<dbReference type="Proteomes" id="UP000480854">
    <property type="component" value="Unassembled WGS sequence"/>
</dbReference>
<feature type="compositionally biased region" description="Basic and acidic residues" evidence="1">
    <location>
        <begin position="211"/>
        <end position="220"/>
    </location>
</feature>
<comment type="caution">
    <text evidence="2">The sequence shown here is derived from an EMBL/GenBank/DDBJ whole genome shotgun (WGS) entry which is preliminary data.</text>
</comment>
<organism evidence="2 3">
    <name type="scientific">Roseomonas genomospecies 6</name>
    <dbReference type="NCBI Taxonomy" id="214106"/>
    <lineage>
        <taxon>Bacteria</taxon>
        <taxon>Pseudomonadati</taxon>
        <taxon>Pseudomonadota</taxon>
        <taxon>Alphaproteobacteria</taxon>
        <taxon>Acetobacterales</taxon>
        <taxon>Roseomonadaceae</taxon>
        <taxon>Roseomonas</taxon>
    </lineage>
</organism>
<reference evidence="2 3" key="1">
    <citation type="submission" date="2018-07" db="EMBL/GenBank/DDBJ databases">
        <title>Genome sequence of Azospirillum sp. ATCC 49961.</title>
        <authorList>
            <person name="Sant'Anna F.H."/>
            <person name="Baldani J.I."/>
            <person name="Zilli J.E."/>
            <person name="Reis V.M."/>
            <person name="Hartmann A."/>
            <person name="Cruz L."/>
            <person name="de Souza E.M."/>
            <person name="de Oliveira Pedrosa F."/>
            <person name="Passaglia L.M.P."/>
        </authorList>
    </citation>
    <scope>NUCLEOTIDE SEQUENCE [LARGE SCALE GENOMIC DNA]</scope>
    <source>
        <strain evidence="2 3">ATCC 49961</strain>
    </source>
</reference>
<proteinExistence type="predicted"/>
<name>A0A9W7KQJ4_9PROT</name>
<evidence type="ECO:0008006" key="4">
    <source>
        <dbReference type="Google" id="ProtNLM"/>
    </source>
</evidence>
<gene>
    <name evidence="2" type="ORF">DS843_22795</name>
</gene>
<evidence type="ECO:0000313" key="3">
    <source>
        <dbReference type="Proteomes" id="UP000480854"/>
    </source>
</evidence>
<evidence type="ECO:0000256" key="1">
    <source>
        <dbReference type="SAM" id="MobiDB-lite"/>
    </source>
</evidence>